<dbReference type="InterPro" id="IPR021994">
    <property type="entry name" value="DUF3592"/>
</dbReference>
<evidence type="ECO:0000313" key="4">
    <source>
        <dbReference type="Proteomes" id="UP000680038"/>
    </source>
</evidence>
<feature type="transmembrane region" description="Helical" evidence="1">
    <location>
        <begin position="12"/>
        <end position="32"/>
    </location>
</feature>
<protein>
    <recommendedName>
        <fullName evidence="2">DUF3592 domain-containing protein</fullName>
    </recommendedName>
</protein>
<sequence length="149" mass="17012">MTTRTNFSGGDLFIMLFFVIGLTLCSAAYYFYQKGRYLIDHGIKVKGLVIGMHRIQRYEYPVAPSIRFMTREGKERVWHSSEGRNPPQFEVGQEVVLHYNPNDPDEVQLENDYLLVYVFGGIGSVSLLLSVWEIGGAIRALWGWLFGSP</sequence>
<dbReference type="Pfam" id="PF12158">
    <property type="entry name" value="DUF3592"/>
    <property type="match status" value="1"/>
</dbReference>
<feature type="domain" description="DUF3592" evidence="2">
    <location>
        <begin position="57"/>
        <end position="112"/>
    </location>
</feature>
<keyword evidence="4" id="KW-1185">Reference proteome</keyword>
<keyword evidence="1" id="KW-0812">Transmembrane</keyword>
<keyword evidence="1" id="KW-1133">Transmembrane helix</keyword>
<evidence type="ECO:0000256" key="1">
    <source>
        <dbReference type="SAM" id="Phobius"/>
    </source>
</evidence>
<accession>A0A916J8B4</accession>
<evidence type="ECO:0000259" key="2">
    <source>
        <dbReference type="Pfam" id="PF12158"/>
    </source>
</evidence>
<evidence type="ECO:0000313" key="3">
    <source>
        <dbReference type="EMBL" id="CAG4989723.1"/>
    </source>
</evidence>
<feature type="transmembrane region" description="Helical" evidence="1">
    <location>
        <begin position="114"/>
        <end position="132"/>
    </location>
</feature>
<dbReference type="AlphaFoldDB" id="A0A916J8B4"/>
<comment type="caution">
    <text evidence="3">The sequence shown here is derived from an EMBL/GenBank/DDBJ whole genome shotgun (WGS) entry which is preliminary data.</text>
</comment>
<name>A0A916J8B4_9BACT</name>
<reference evidence="3" key="1">
    <citation type="submission" date="2021-04" db="EMBL/GenBank/DDBJ databases">
        <authorList>
            <person name="Rodrigo-Torres L."/>
            <person name="Arahal R. D."/>
            <person name="Lucena T."/>
        </authorList>
    </citation>
    <scope>NUCLEOTIDE SEQUENCE</scope>
    <source>
        <strain evidence="3">CECT 9275</strain>
    </source>
</reference>
<gene>
    <name evidence="3" type="ORF">DYBT9275_00357</name>
</gene>
<organism evidence="3 4">
    <name type="scientific">Dyadobacter helix</name>
    <dbReference type="NCBI Taxonomy" id="2822344"/>
    <lineage>
        <taxon>Bacteria</taxon>
        <taxon>Pseudomonadati</taxon>
        <taxon>Bacteroidota</taxon>
        <taxon>Cytophagia</taxon>
        <taxon>Cytophagales</taxon>
        <taxon>Spirosomataceae</taxon>
        <taxon>Dyadobacter</taxon>
    </lineage>
</organism>
<dbReference type="EMBL" id="CAJRAF010000001">
    <property type="protein sequence ID" value="CAG4989723.1"/>
    <property type="molecule type" value="Genomic_DNA"/>
</dbReference>
<dbReference type="RefSeq" id="WP_215237137.1">
    <property type="nucleotide sequence ID" value="NZ_CAJRAF010000001.1"/>
</dbReference>
<proteinExistence type="predicted"/>
<dbReference type="Proteomes" id="UP000680038">
    <property type="component" value="Unassembled WGS sequence"/>
</dbReference>
<keyword evidence="1" id="KW-0472">Membrane</keyword>